<dbReference type="AlphaFoldDB" id="A0A2I1M5S5"/>
<sequence>MTDDLNTLDDSKHTDDTDAEQTGPAYGRLASEFPGWDPYVYGKPKPSQEPKAQAKSKRIMVVSPFGAPSDTSTQGNNQAHGQQSHSGQSANTDYTSHNVNTPQFYDRDGNPVASPFERFEFDPDDPKKNPAYGRWDFYAIIAFIGSFFTQTTLLALFLAIMSLNRTKILHMKGRTLAIIAIILCVLQIILFAYIVATGMTELEFLNMVTAWIRAHIGA</sequence>
<keyword evidence="2" id="KW-0812">Transmembrane</keyword>
<proteinExistence type="predicted"/>
<accession>A0A2I1M5S5</accession>
<evidence type="ECO:0000256" key="2">
    <source>
        <dbReference type="SAM" id="Phobius"/>
    </source>
</evidence>
<feature type="transmembrane region" description="Helical" evidence="2">
    <location>
        <begin position="137"/>
        <end position="163"/>
    </location>
</feature>
<gene>
    <name evidence="3" type="ORF">CYJ32_03620</name>
</gene>
<organism evidence="3 4">
    <name type="scientific">Alloscardovia omnicolens</name>
    <dbReference type="NCBI Taxonomy" id="419015"/>
    <lineage>
        <taxon>Bacteria</taxon>
        <taxon>Bacillati</taxon>
        <taxon>Actinomycetota</taxon>
        <taxon>Actinomycetes</taxon>
        <taxon>Bifidobacteriales</taxon>
        <taxon>Bifidobacteriaceae</taxon>
        <taxon>Alloscardovia</taxon>
    </lineage>
</organism>
<feature type="transmembrane region" description="Helical" evidence="2">
    <location>
        <begin position="175"/>
        <end position="196"/>
    </location>
</feature>
<reference evidence="3 4" key="1">
    <citation type="submission" date="2017-12" db="EMBL/GenBank/DDBJ databases">
        <title>Phylogenetic diversity of female urinary microbiome.</title>
        <authorList>
            <person name="Thomas-White K."/>
            <person name="Wolfe A.J."/>
        </authorList>
    </citation>
    <scope>NUCLEOTIDE SEQUENCE [LARGE SCALE GENOMIC DNA]</scope>
    <source>
        <strain evidence="3 4">UMB0064</strain>
    </source>
</reference>
<comment type="caution">
    <text evidence="3">The sequence shown here is derived from an EMBL/GenBank/DDBJ whole genome shotgun (WGS) entry which is preliminary data.</text>
</comment>
<keyword evidence="2" id="KW-1133">Transmembrane helix</keyword>
<evidence type="ECO:0000313" key="3">
    <source>
        <dbReference type="EMBL" id="PKZ15475.1"/>
    </source>
</evidence>
<evidence type="ECO:0000256" key="1">
    <source>
        <dbReference type="SAM" id="MobiDB-lite"/>
    </source>
</evidence>
<feature type="compositionally biased region" description="Low complexity" evidence="1">
    <location>
        <begin position="77"/>
        <end position="91"/>
    </location>
</feature>
<name>A0A2I1M5S5_9BIFI</name>
<dbReference type="RefSeq" id="WP_021618016.1">
    <property type="nucleotide sequence ID" value="NZ_CAMYCS010000001.1"/>
</dbReference>
<dbReference type="Proteomes" id="UP000242263">
    <property type="component" value="Unassembled WGS sequence"/>
</dbReference>
<evidence type="ECO:0000313" key="4">
    <source>
        <dbReference type="Proteomes" id="UP000242263"/>
    </source>
</evidence>
<feature type="region of interest" description="Disordered" evidence="1">
    <location>
        <begin position="1"/>
        <end position="96"/>
    </location>
</feature>
<dbReference type="EMBL" id="PKGU01000002">
    <property type="protein sequence ID" value="PKZ15475.1"/>
    <property type="molecule type" value="Genomic_DNA"/>
</dbReference>
<protein>
    <submittedName>
        <fullName evidence="3">DUF4190 domain-containing protein</fullName>
    </submittedName>
</protein>
<keyword evidence="2" id="KW-0472">Membrane</keyword>